<name>A0A0P1EIU7_9RHOB</name>
<gene>
    <name evidence="1" type="ORF">RUA4292_03200</name>
    <name evidence="2" type="ORF">RUA4292_04227</name>
</gene>
<protein>
    <submittedName>
        <fullName evidence="2">Uncharacterized protein</fullName>
    </submittedName>
</protein>
<evidence type="ECO:0000313" key="3">
    <source>
        <dbReference type="Proteomes" id="UP000050783"/>
    </source>
</evidence>
<dbReference type="Proteomes" id="UP000050783">
    <property type="component" value="Unassembled WGS sequence"/>
</dbReference>
<accession>A0A0P1EIU7</accession>
<dbReference type="AlphaFoldDB" id="A0A0P1EIU7"/>
<sequence length="79" mass="8897">MKSSVCMCFWFHQKPKAVQTVKLTLDHRAEALPARYTDIQSVETNQTAHISLQLSINVKEHNTQSQKSDRCANNISAPA</sequence>
<dbReference type="EMBL" id="CYPU01000053">
    <property type="protein sequence ID" value="CUH49007.1"/>
    <property type="molecule type" value="Genomic_DNA"/>
</dbReference>
<evidence type="ECO:0000313" key="2">
    <source>
        <dbReference type="EMBL" id="CUH50025.1"/>
    </source>
</evidence>
<proteinExistence type="predicted"/>
<dbReference type="EMBL" id="CYPU01000071">
    <property type="protein sequence ID" value="CUH50025.1"/>
    <property type="molecule type" value="Genomic_DNA"/>
</dbReference>
<organism evidence="2 3">
    <name type="scientific">Ruegeria atlantica</name>
    <dbReference type="NCBI Taxonomy" id="81569"/>
    <lineage>
        <taxon>Bacteria</taxon>
        <taxon>Pseudomonadati</taxon>
        <taxon>Pseudomonadota</taxon>
        <taxon>Alphaproteobacteria</taxon>
        <taxon>Rhodobacterales</taxon>
        <taxon>Roseobacteraceae</taxon>
        <taxon>Ruegeria</taxon>
    </lineage>
</organism>
<evidence type="ECO:0000313" key="1">
    <source>
        <dbReference type="EMBL" id="CUH49007.1"/>
    </source>
</evidence>
<reference evidence="2 3" key="1">
    <citation type="submission" date="2015-09" db="EMBL/GenBank/DDBJ databases">
        <authorList>
            <consortium name="Swine Surveillance"/>
        </authorList>
    </citation>
    <scope>NUCLEOTIDE SEQUENCE [LARGE SCALE GENOMIC DNA]</scope>
    <source>
        <strain evidence="2 3">CECT 4292</strain>
    </source>
</reference>